<protein>
    <recommendedName>
        <fullName evidence="8">Glutamate 5-kinase</fullName>
        <ecNumber evidence="8">2.7.2.11</ecNumber>
    </recommendedName>
    <alternativeName>
        <fullName evidence="8">Gamma-glutamyl kinase</fullName>
        <shortName evidence="8">GK</shortName>
    </alternativeName>
</protein>
<comment type="function">
    <text evidence="8">Catalyzes the transfer of a phosphate group to glutamate to form L-glutamate 5-phosphate.</text>
</comment>
<keyword evidence="5 8" id="KW-0547">Nucleotide-binding</keyword>
<dbReference type="GO" id="GO:0055129">
    <property type="term" value="P:L-proline biosynthetic process"/>
    <property type="evidence" value="ECO:0007669"/>
    <property type="project" value="UniProtKB-UniRule"/>
</dbReference>
<keyword evidence="1 8" id="KW-0963">Cytoplasm</keyword>
<dbReference type="Proteomes" id="UP000251186">
    <property type="component" value="Unassembled WGS sequence"/>
</dbReference>
<dbReference type="PROSITE" id="PS00902">
    <property type="entry name" value="GLUTAMATE_5_KINASE"/>
    <property type="match status" value="1"/>
</dbReference>
<dbReference type="SUPFAM" id="SSF53633">
    <property type="entry name" value="Carbamate kinase-like"/>
    <property type="match status" value="1"/>
</dbReference>
<comment type="pathway">
    <text evidence="8">Amino-acid biosynthesis; L-proline biosynthesis; L-glutamate 5-semialdehyde from L-glutamate: step 1/2.</text>
</comment>
<proteinExistence type="inferred from homology"/>
<dbReference type="UniPathway" id="UPA00098">
    <property type="reaction ID" value="UER00359"/>
</dbReference>
<dbReference type="PANTHER" id="PTHR43654:SF1">
    <property type="entry name" value="ISOPENTENYL PHOSPHATE KINASE"/>
    <property type="match status" value="1"/>
</dbReference>
<sequence>MSQRAALHVGPNAASALGAARRVVVKIGSSLLIDAATRQPTRDWLAAVASDLAALKAEGREVIVVSSGSIALGRGRLPALGARLEDKQAAASVGQSLLMAAWSGALDPHGLIAGQVLLTRDDTERRRRWLNARATVEALLTHGVIPIVNENDTVATEEIRYGDNDRLAARTAQLARADLLVLLSDVDGLYTADPRRDPNAAHLPLIETLSPDILAMGGGANADAGVGTGGMATKLAAAQIARSAGCATIIASGQTLSPLAAIRDGARATLIAAPDGPMAAYKQWIAGSLSPMGVLTLDAGAVTALKAGKSLLPAGVTGVSGGFEKGDCVRLIDPDGRAVGVGLAAYAADEAARLRGRHSDEIETLLGYRGASVLIHRDDMVLDDR</sequence>
<dbReference type="FunFam" id="3.40.1160.10:FF:000018">
    <property type="entry name" value="Glutamate 5-kinase"/>
    <property type="match status" value="1"/>
</dbReference>
<dbReference type="FunFam" id="2.30.130.10:FF:000007">
    <property type="entry name" value="Glutamate 5-kinase"/>
    <property type="match status" value="1"/>
</dbReference>
<evidence type="ECO:0000256" key="3">
    <source>
        <dbReference type="ARBA" id="ARBA00022650"/>
    </source>
</evidence>
<dbReference type="EC" id="2.7.2.11" evidence="8"/>
<keyword evidence="6 8" id="KW-0418">Kinase</keyword>
<evidence type="ECO:0000256" key="5">
    <source>
        <dbReference type="ARBA" id="ARBA00022741"/>
    </source>
</evidence>
<keyword evidence="2 8" id="KW-0028">Amino-acid biosynthesis</keyword>
<dbReference type="NCBIfam" id="TIGR01027">
    <property type="entry name" value="proB"/>
    <property type="match status" value="1"/>
</dbReference>
<evidence type="ECO:0000256" key="7">
    <source>
        <dbReference type="ARBA" id="ARBA00022840"/>
    </source>
</evidence>
<dbReference type="InterPro" id="IPR002478">
    <property type="entry name" value="PUA"/>
</dbReference>
<evidence type="ECO:0000256" key="6">
    <source>
        <dbReference type="ARBA" id="ARBA00022777"/>
    </source>
</evidence>
<evidence type="ECO:0000256" key="1">
    <source>
        <dbReference type="ARBA" id="ARBA00022490"/>
    </source>
</evidence>
<feature type="binding site" evidence="8">
    <location>
        <begin position="228"/>
        <end position="234"/>
    </location>
    <ligand>
        <name>ATP</name>
        <dbReference type="ChEBI" id="CHEBI:30616"/>
    </ligand>
</feature>
<dbReference type="InterPro" id="IPR036974">
    <property type="entry name" value="PUA_sf"/>
</dbReference>
<reference evidence="10 11" key="1">
    <citation type="submission" date="2018-06" db="EMBL/GenBank/DDBJ databases">
        <authorList>
            <consortium name="Pathogen Informatics"/>
            <person name="Doyle S."/>
        </authorList>
    </citation>
    <scope>NUCLEOTIDE SEQUENCE [LARGE SCALE GENOMIC DNA]</scope>
    <source>
        <strain evidence="10 11">NCTC11166</strain>
    </source>
</reference>
<dbReference type="GO" id="GO:0004349">
    <property type="term" value="F:glutamate 5-kinase activity"/>
    <property type="evidence" value="ECO:0007669"/>
    <property type="project" value="UniProtKB-UniRule"/>
</dbReference>
<organism evidence="10 11">
    <name type="scientific">Brevundimonas vesicularis</name>
    <name type="common">Pseudomonas vesicularis</name>
    <dbReference type="NCBI Taxonomy" id="41276"/>
    <lineage>
        <taxon>Bacteria</taxon>
        <taxon>Pseudomonadati</taxon>
        <taxon>Pseudomonadota</taxon>
        <taxon>Alphaproteobacteria</taxon>
        <taxon>Caulobacterales</taxon>
        <taxon>Caulobacteraceae</taxon>
        <taxon>Brevundimonas</taxon>
    </lineage>
</organism>
<evidence type="ECO:0000256" key="4">
    <source>
        <dbReference type="ARBA" id="ARBA00022679"/>
    </source>
</evidence>
<name>A0A2X1BGQ1_BREVE</name>
<dbReference type="CDD" id="cd21157">
    <property type="entry name" value="PUA_G5K"/>
    <property type="match status" value="1"/>
</dbReference>
<dbReference type="SMART" id="SM00359">
    <property type="entry name" value="PUA"/>
    <property type="match status" value="1"/>
</dbReference>
<dbReference type="SUPFAM" id="SSF88697">
    <property type="entry name" value="PUA domain-like"/>
    <property type="match status" value="1"/>
</dbReference>
<dbReference type="InterPro" id="IPR041739">
    <property type="entry name" value="G5K_ProB"/>
</dbReference>
<keyword evidence="4 8" id="KW-0808">Transferase</keyword>
<dbReference type="EMBL" id="UAQP01000005">
    <property type="protein sequence ID" value="SPU51762.1"/>
    <property type="molecule type" value="Genomic_DNA"/>
</dbReference>
<evidence type="ECO:0000259" key="9">
    <source>
        <dbReference type="SMART" id="SM00359"/>
    </source>
</evidence>
<dbReference type="InterPro" id="IPR011529">
    <property type="entry name" value="Glu_5kinase"/>
</dbReference>
<feature type="binding site" evidence="8">
    <location>
        <position position="26"/>
    </location>
    <ligand>
        <name>ATP</name>
        <dbReference type="ChEBI" id="CHEBI:30616"/>
    </ligand>
</feature>
<dbReference type="RefSeq" id="WP_112861308.1">
    <property type="nucleotide sequence ID" value="NZ_UAQP01000005.1"/>
</dbReference>
<evidence type="ECO:0000313" key="10">
    <source>
        <dbReference type="EMBL" id="SPU51762.1"/>
    </source>
</evidence>
<dbReference type="Pfam" id="PF00696">
    <property type="entry name" value="AA_kinase"/>
    <property type="match status" value="1"/>
</dbReference>
<gene>
    <name evidence="8 10" type="primary">proB</name>
    <name evidence="10" type="ORF">NCTC11166_00070</name>
</gene>
<dbReference type="InterPro" id="IPR019797">
    <property type="entry name" value="Glutamate_5-kinase_CS"/>
</dbReference>
<dbReference type="InterPro" id="IPR001048">
    <property type="entry name" value="Asp/Glu/Uridylate_kinase"/>
</dbReference>
<feature type="binding site" evidence="8">
    <location>
        <begin position="184"/>
        <end position="185"/>
    </location>
    <ligand>
        <name>ATP</name>
        <dbReference type="ChEBI" id="CHEBI:30616"/>
    </ligand>
</feature>
<dbReference type="PRINTS" id="PR00474">
    <property type="entry name" value="GLU5KINASE"/>
</dbReference>
<accession>A0A2X1BGQ1</accession>
<dbReference type="PANTHER" id="PTHR43654">
    <property type="entry name" value="GLUTAMATE 5-KINASE"/>
    <property type="match status" value="1"/>
</dbReference>
<dbReference type="Gene3D" id="3.40.1160.10">
    <property type="entry name" value="Acetylglutamate kinase-like"/>
    <property type="match status" value="2"/>
</dbReference>
<dbReference type="InterPro" id="IPR036393">
    <property type="entry name" value="AceGlu_kinase-like_sf"/>
</dbReference>
<dbReference type="AlphaFoldDB" id="A0A2X1BGQ1"/>
<dbReference type="InterPro" id="IPR015947">
    <property type="entry name" value="PUA-like_sf"/>
</dbReference>
<dbReference type="HAMAP" id="MF_00456">
    <property type="entry name" value="ProB"/>
    <property type="match status" value="1"/>
</dbReference>
<feature type="binding site" evidence="8">
    <location>
        <position position="152"/>
    </location>
    <ligand>
        <name>substrate</name>
    </ligand>
</feature>
<evidence type="ECO:0000313" key="11">
    <source>
        <dbReference type="Proteomes" id="UP000251186"/>
    </source>
</evidence>
<dbReference type="InterPro" id="IPR001057">
    <property type="entry name" value="Glu/AcGlu_kinase"/>
</dbReference>
<dbReference type="InterPro" id="IPR005715">
    <property type="entry name" value="Glu_5kinase/COase_Synthase"/>
</dbReference>
<dbReference type="CDD" id="cd04242">
    <property type="entry name" value="AAK_G5K_ProB"/>
    <property type="match status" value="1"/>
</dbReference>
<comment type="subcellular location">
    <subcellularLocation>
        <location evidence="8">Cytoplasm</location>
    </subcellularLocation>
</comment>
<dbReference type="GO" id="GO:0003723">
    <property type="term" value="F:RNA binding"/>
    <property type="evidence" value="ECO:0007669"/>
    <property type="project" value="InterPro"/>
</dbReference>
<evidence type="ECO:0000256" key="2">
    <source>
        <dbReference type="ARBA" id="ARBA00022605"/>
    </source>
</evidence>
<keyword evidence="7 8" id="KW-0067">ATP-binding</keyword>
<comment type="catalytic activity">
    <reaction evidence="8">
        <text>L-glutamate + ATP = L-glutamyl 5-phosphate + ADP</text>
        <dbReference type="Rhea" id="RHEA:14877"/>
        <dbReference type="ChEBI" id="CHEBI:29985"/>
        <dbReference type="ChEBI" id="CHEBI:30616"/>
        <dbReference type="ChEBI" id="CHEBI:58274"/>
        <dbReference type="ChEBI" id="CHEBI:456216"/>
        <dbReference type="EC" id="2.7.2.11"/>
    </reaction>
</comment>
<evidence type="ECO:0000256" key="8">
    <source>
        <dbReference type="HAMAP-Rule" id="MF_00456"/>
    </source>
</evidence>
<comment type="similarity">
    <text evidence="8">Belongs to the glutamate 5-kinase family.</text>
</comment>
<dbReference type="GO" id="GO:0005524">
    <property type="term" value="F:ATP binding"/>
    <property type="evidence" value="ECO:0007669"/>
    <property type="project" value="UniProtKB-KW"/>
</dbReference>
<dbReference type="Pfam" id="PF01472">
    <property type="entry name" value="PUA"/>
    <property type="match status" value="1"/>
</dbReference>
<feature type="binding site" evidence="8">
    <location>
        <position position="164"/>
    </location>
    <ligand>
        <name>substrate</name>
    </ligand>
</feature>
<dbReference type="Gene3D" id="2.30.130.10">
    <property type="entry name" value="PUA domain"/>
    <property type="match status" value="1"/>
</dbReference>
<keyword evidence="3 8" id="KW-0641">Proline biosynthesis</keyword>
<feature type="domain" description="PUA" evidence="9">
    <location>
        <begin position="293"/>
        <end position="375"/>
    </location>
</feature>
<dbReference type="GO" id="GO:0005829">
    <property type="term" value="C:cytosol"/>
    <property type="evidence" value="ECO:0007669"/>
    <property type="project" value="TreeGrafter"/>
</dbReference>
<dbReference type="PROSITE" id="PS50890">
    <property type="entry name" value="PUA"/>
    <property type="match status" value="1"/>
</dbReference>
<dbReference type="PIRSF" id="PIRSF000729">
    <property type="entry name" value="GK"/>
    <property type="match status" value="1"/>
</dbReference>
<feature type="binding site" evidence="8">
    <location>
        <position position="67"/>
    </location>
    <ligand>
        <name>substrate</name>
    </ligand>
</feature>